<dbReference type="PROSITE" id="PS51186">
    <property type="entry name" value="GNAT"/>
    <property type="match status" value="1"/>
</dbReference>
<dbReference type="InterPro" id="IPR016181">
    <property type="entry name" value="Acyl_CoA_acyltransferase"/>
</dbReference>
<accession>A0A2V2N371</accession>
<reference evidence="2 3" key="1">
    <citation type="submission" date="2018-05" db="EMBL/GenBank/DDBJ databases">
        <title>Draft genome of Methanospirillum lacunae Ki8-1.</title>
        <authorList>
            <person name="Dueholm M.S."/>
            <person name="Nielsen P.H."/>
            <person name="Bakmann L.F."/>
            <person name="Otzen D.E."/>
        </authorList>
    </citation>
    <scope>NUCLEOTIDE SEQUENCE [LARGE SCALE GENOMIC DNA]</scope>
    <source>
        <strain evidence="2 3">Ki8-1</strain>
    </source>
</reference>
<name>A0A2V2N371_9EURY</name>
<evidence type="ECO:0000259" key="1">
    <source>
        <dbReference type="PROSITE" id="PS51186"/>
    </source>
</evidence>
<feature type="domain" description="N-acetyltransferase" evidence="1">
    <location>
        <begin position="129"/>
        <end position="268"/>
    </location>
</feature>
<dbReference type="AlphaFoldDB" id="A0A2V2N371"/>
<dbReference type="Gene3D" id="3.40.630.30">
    <property type="match status" value="1"/>
</dbReference>
<dbReference type="Pfam" id="PF00583">
    <property type="entry name" value="Acetyltransf_1"/>
    <property type="match status" value="1"/>
</dbReference>
<dbReference type="Pfam" id="PF18015">
    <property type="entry name" value="Acetyltransf_19"/>
    <property type="match status" value="1"/>
</dbReference>
<evidence type="ECO:0000313" key="2">
    <source>
        <dbReference type="EMBL" id="PWR70637.1"/>
    </source>
</evidence>
<dbReference type="InterPro" id="IPR000182">
    <property type="entry name" value="GNAT_dom"/>
</dbReference>
<gene>
    <name evidence="2" type="ORF">DK846_14705</name>
</gene>
<dbReference type="RefSeq" id="WP_109969750.1">
    <property type="nucleotide sequence ID" value="NZ_CP176093.1"/>
</dbReference>
<protein>
    <recommendedName>
        <fullName evidence="1">N-acetyltransferase domain-containing protein</fullName>
    </recommendedName>
</protein>
<dbReference type="Proteomes" id="UP000245657">
    <property type="component" value="Unassembled WGS sequence"/>
</dbReference>
<dbReference type="GO" id="GO:0016747">
    <property type="term" value="F:acyltransferase activity, transferring groups other than amino-acyl groups"/>
    <property type="evidence" value="ECO:0007669"/>
    <property type="project" value="InterPro"/>
</dbReference>
<evidence type="ECO:0000313" key="3">
    <source>
        <dbReference type="Proteomes" id="UP000245657"/>
    </source>
</evidence>
<dbReference type="InterPro" id="IPR040579">
    <property type="entry name" value="Acetyltransf_19"/>
</dbReference>
<dbReference type="Gene3D" id="3.40.630.80">
    <property type="match status" value="1"/>
</dbReference>
<keyword evidence="3" id="KW-1185">Reference proteome</keyword>
<comment type="caution">
    <text evidence="2">The sequence shown here is derived from an EMBL/GenBank/DDBJ whole genome shotgun (WGS) entry which is preliminary data.</text>
</comment>
<dbReference type="EMBL" id="QGMY01000011">
    <property type="protein sequence ID" value="PWR70637.1"/>
    <property type="molecule type" value="Genomic_DNA"/>
</dbReference>
<dbReference type="GeneID" id="97547635"/>
<proteinExistence type="predicted"/>
<sequence length="276" mass="31375">MISVNGATLQEIETMRITYLSSLPEFQDLYLELQIPYADVVILSHCGTIIGYAIMKGGVMLEFFVKDTFGSDINLHFPEIVKTCNVERILVQSFDQVLMKCCSRMNSYHEVGLIYRDFTQVTILRDPDISFRLATLQDLSFLQMQEDEVFEPKDMISTAIEKSEIVLCLSGEMILGCGFITRIHPKWAYYDVGVWVSPEFRLHGYATRILSWLKDTCVNNCWIPVCGCGVENIGSQRTIEKNGFISNHRLLSFNVGHHDNLTSRTTRTSSTVSPSE</sequence>
<organism evidence="2 3">
    <name type="scientific">Methanospirillum lacunae</name>
    <dbReference type="NCBI Taxonomy" id="668570"/>
    <lineage>
        <taxon>Archaea</taxon>
        <taxon>Methanobacteriati</taxon>
        <taxon>Methanobacteriota</taxon>
        <taxon>Stenosarchaea group</taxon>
        <taxon>Methanomicrobia</taxon>
        <taxon>Methanomicrobiales</taxon>
        <taxon>Methanospirillaceae</taxon>
        <taxon>Methanospirillum</taxon>
    </lineage>
</organism>
<dbReference type="SUPFAM" id="SSF55729">
    <property type="entry name" value="Acyl-CoA N-acyltransferases (Nat)"/>
    <property type="match status" value="1"/>
</dbReference>